<name>A0A8D8RV14_9HEMI</name>
<dbReference type="AlphaFoldDB" id="A0A8D8RV14"/>
<dbReference type="EMBL" id="HBUF01359087">
    <property type="protein sequence ID" value="CAG6719601.1"/>
    <property type="molecule type" value="Transcribed_RNA"/>
</dbReference>
<feature type="region of interest" description="Disordered" evidence="1">
    <location>
        <begin position="36"/>
        <end position="74"/>
    </location>
</feature>
<proteinExistence type="predicted"/>
<organism evidence="2">
    <name type="scientific">Cacopsylla melanoneura</name>
    <dbReference type="NCBI Taxonomy" id="428564"/>
    <lineage>
        <taxon>Eukaryota</taxon>
        <taxon>Metazoa</taxon>
        <taxon>Ecdysozoa</taxon>
        <taxon>Arthropoda</taxon>
        <taxon>Hexapoda</taxon>
        <taxon>Insecta</taxon>
        <taxon>Pterygota</taxon>
        <taxon>Neoptera</taxon>
        <taxon>Paraneoptera</taxon>
        <taxon>Hemiptera</taxon>
        <taxon>Sternorrhyncha</taxon>
        <taxon>Psylloidea</taxon>
        <taxon>Psyllidae</taxon>
        <taxon>Psyllinae</taxon>
        <taxon>Cacopsylla</taxon>
    </lineage>
</organism>
<dbReference type="EMBL" id="HBUF01189018">
    <property type="protein sequence ID" value="CAG6657616.1"/>
    <property type="molecule type" value="Transcribed_RNA"/>
</dbReference>
<feature type="compositionally biased region" description="Basic and acidic residues" evidence="1">
    <location>
        <begin position="54"/>
        <end position="68"/>
    </location>
</feature>
<evidence type="ECO:0000313" key="2">
    <source>
        <dbReference type="EMBL" id="CAG6657606.1"/>
    </source>
</evidence>
<accession>A0A8D8RV14</accession>
<reference evidence="2" key="1">
    <citation type="submission" date="2021-05" db="EMBL/GenBank/DDBJ databases">
        <authorList>
            <person name="Alioto T."/>
            <person name="Alioto T."/>
            <person name="Gomez Garrido J."/>
        </authorList>
    </citation>
    <scope>NUCLEOTIDE SEQUENCE</scope>
</reference>
<evidence type="ECO:0000256" key="1">
    <source>
        <dbReference type="SAM" id="MobiDB-lite"/>
    </source>
</evidence>
<dbReference type="EMBL" id="HBUF01189013">
    <property type="protein sequence ID" value="CAG6657606.1"/>
    <property type="molecule type" value="Transcribed_RNA"/>
</dbReference>
<protein>
    <submittedName>
        <fullName evidence="2">Uncharacterized protein</fullName>
    </submittedName>
</protein>
<sequence>MGNACCSHLSTLSQCCSFYPGSQILSRLLAMEMAPTRPAEETRQRQFGLPRVGPESECRRPISSDAHHNARLSSTKFNVQRVHINADCHARRVQTGASHFRGHLQREADVG</sequence>